<evidence type="ECO:0000259" key="2">
    <source>
        <dbReference type="Pfam" id="PF05232"/>
    </source>
</evidence>
<dbReference type="InterPro" id="IPR007896">
    <property type="entry name" value="BTP_bacteria"/>
</dbReference>
<dbReference type="Pfam" id="PF05232">
    <property type="entry name" value="BTP"/>
    <property type="match status" value="2"/>
</dbReference>
<dbReference type="EMBL" id="VAUO01000001">
    <property type="protein sequence ID" value="TLP64867.1"/>
    <property type="molecule type" value="Genomic_DNA"/>
</dbReference>
<accession>A0A5R8ZID4</accession>
<evidence type="ECO:0000313" key="3">
    <source>
        <dbReference type="EMBL" id="TLP64867.1"/>
    </source>
</evidence>
<keyword evidence="1" id="KW-1133">Transmembrane helix</keyword>
<reference evidence="3 4" key="1">
    <citation type="submission" date="2019-05" db="EMBL/GenBank/DDBJ databases">
        <title>Pseudomonas sp. SC006 isolated from lettuce that can produce HBGAs.</title>
        <authorList>
            <person name="Wang D."/>
            <person name="Liao N."/>
            <person name="Liu D."/>
            <person name="Zhang Z."/>
            <person name="Zou S."/>
        </authorList>
    </citation>
    <scope>NUCLEOTIDE SEQUENCE [LARGE SCALE GENOMIC DNA]</scope>
    <source>
        <strain evidence="3 4">SC006</strain>
    </source>
</reference>
<feature type="domain" description="Chlorhexidine efflux transporter" evidence="2">
    <location>
        <begin position="3"/>
        <end position="65"/>
    </location>
</feature>
<sequence length="146" mass="16469">MQGPRRKILQALLYESIAITVLSPSIALIYDEGLVHAGALSVMLSVSALVWNVLFNAVFEYWEARQPQRARTLSRRLLHSLGFEGGLVLMLVPLVAWWLGISWWAALVTDLGLFVFFFFYALVFQWCFDKLFDLPVSAKEGVSVSS</sequence>
<comment type="caution">
    <text evidence="3">The sequence shown here is derived from an EMBL/GenBank/DDBJ whole genome shotgun (WGS) entry which is preliminary data.</text>
</comment>
<dbReference type="OrthoDB" id="1631120at2"/>
<evidence type="ECO:0000256" key="1">
    <source>
        <dbReference type="SAM" id="Phobius"/>
    </source>
</evidence>
<organism evidence="3 4">
    <name type="scientific">Pseudomonas mosselii</name>
    <dbReference type="NCBI Taxonomy" id="78327"/>
    <lineage>
        <taxon>Bacteria</taxon>
        <taxon>Pseudomonadati</taxon>
        <taxon>Pseudomonadota</taxon>
        <taxon>Gammaproteobacteria</taxon>
        <taxon>Pseudomonadales</taxon>
        <taxon>Pseudomonadaceae</taxon>
        <taxon>Pseudomonas</taxon>
    </lineage>
</organism>
<protein>
    <submittedName>
        <fullName evidence="3">PACE efflux transporter</fullName>
    </submittedName>
</protein>
<dbReference type="RefSeq" id="WP_138217506.1">
    <property type="nucleotide sequence ID" value="NZ_VAUO01000001.1"/>
</dbReference>
<feature type="transmembrane region" description="Helical" evidence="1">
    <location>
        <begin position="36"/>
        <end position="59"/>
    </location>
</feature>
<feature type="transmembrane region" description="Helical" evidence="1">
    <location>
        <begin position="104"/>
        <end position="124"/>
    </location>
</feature>
<dbReference type="Proteomes" id="UP000309819">
    <property type="component" value="Unassembled WGS sequence"/>
</dbReference>
<gene>
    <name evidence="3" type="ORF">FEM01_01425</name>
</gene>
<feature type="domain" description="Chlorhexidine efflux transporter" evidence="2">
    <location>
        <begin position="71"/>
        <end position="132"/>
    </location>
</feature>
<keyword evidence="4" id="KW-1185">Reference proteome</keyword>
<feature type="transmembrane region" description="Helical" evidence="1">
    <location>
        <begin position="12"/>
        <end position="30"/>
    </location>
</feature>
<evidence type="ECO:0000313" key="4">
    <source>
        <dbReference type="Proteomes" id="UP000309819"/>
    </source>
</evidence>
<feature type="transmembrane region" description="Helical" evidence="1">
    <location>
        <begin position="80"/>
        <end position="98"/>
    </location>
</feature>
<proteinExistence type="predicted"/>
<keyword evidence="1" id="KW-0812">Transmembrane</keyword>
<dbReference type="NCBIfam" id="NF033664">
    <property type="entry name" value="PACE_transport"/>
    <property type="match status" value="1"/>
</dbReference>
<dbReference type="InterPro" id="IPR058208">
    <property type="entry name" value="PACE"/>
</dbReference>
<keyword evidence="1" id="KW-0472">Membrane</keyword>
<name>A0A5R8ZID4_9PSED</name>
<dbReference type="AlphaFoldDB" id="A0A5R8ZID4"/>